<feature type="compositionally biased region" description="Gly residues" evidence="1">
    <location>
        <begin position="166"/>
        <end position="178"/>
    </location>
</feature>
<evidence type="ECO:0000313" key="2">
    <source>
        <dbReference type="EMBL" id="KAF4664944.1"/>
    </source>
</evidence>
<dbReference type="OrthoDB" id="10472723at2759"/>
<name>A0A7J6M0D0_PERCH</name>
<dbReference type="EMBL" id="JAAPAO010000275">
    <property type="protein sequence ID" value="KAF4664944.1"/>
    <property type="molecule type" value="Genomic_DNA"/>
</dbReference>
<protein>
    <submittedName>
        <fullName evidence="2">Uncharacterized protein</fullName>
    </submittedName>
</protein>
<reference evidence="2 3" key="1">
    <citation type="submission" date="2020-04" db="EMBL/GenBank/DDBJ databases">
        <title>Perkinsus chesapeaki whole genome sequence.</title>
        <authorList>
            <person name="Bogema D.R."/>
        </authorList>
    </citation>
    <scope>NUCLEOTIDE SEQUENCE [LARGE SCALE GENOMIC DNA]</scope>
    <source>
        <strain evidence="2">ATCC PRA-425</strain>
    </source>
</reference>
<sequence length="320" mass="35169">MSRMRMLTQHLSIAEKLIIEKLQLNLVYGATERKAFQKLLALTFQPGKAIANIDLHAAEIRELAAISLPKLDAVASEVVACKFFWNSIPWTAAAKQLYCTWQAGPQHLNHALDLCRTLYDDDDEPNDGSAISPATAGIAHTPKGGKGSKGKGRSTKGQSKGDGRGATKGKGSFKGGQGQYRPPFDGSADYPPAKYQKTSRVPQCWTCEGWGHTWHDNPGYSRDNVTRETNEKVRPSLSCHALVYRSGEHCFLIDTGCTRSIFSKDVCLSGERVMAPGNDEESTQDLHDTIVYSIFGKPYKAKKILNVLTPNMISLPTAWL</sequence>
<accession>A0A7J6M0D0</accession>
<organism evidence="2 3">
    <name type="scientific">Perkinsus chesapeaki</name>
    <name type="common">Clam parasite</name>
    <name type="synonym">Perkinsus andrewsi</name>
    <dbReference type="NCBI Taxonomy" id="330153"/>
    <lineage>
        <taxon>Eukaryota</taxon>
        <taxon>Sar</taxon>
        <taxon>Alveolata</taxon>
        <taxon>Perkinsozoa</taxon>
        <taxon>Perkinsea</taxon>
        <taxon>Perkinsida</taxon>
        <taxon>Perkinsidae</taxon>
        <taxon>Perkinsus</taxon>
    </lineage>
</organism>
<evidence type="ECO:0000256" key="1">
    <source>
        <dbReference type="SAM" id="MobiDB-lite"/>
    </source>
</evidence>
<feature type="region of interest" description="Disordered" evidence="1">
    <location>
        <begin position="125"/>
        <end position="193"/>
    </location>
</feature>
<evidence type="ECO:0000313" key="3">
    <source>
        <dbReference type="Proteomes" id="UP000591131"/>
    </source>
</evidence>
<comment type="caution">
    <text evidence="2">The sequence shown here is derived from an EMBL/GenBank/DDBJ whole genome shotgun (WGS) entry which is preliminary data.</text>
</comment>
<keyword evidence="3" id="KW-1185">Reference proteome</keyword>
<gene>
    <name evidence="2" type="ORF">FOL47_004858</name>
</gene>
<dbReference type="Proteomes" id="UP000591131">
    <property type="component" value="Unassembled WGS sequence"/>
</dbReference>
<proteinExistence type="predicted"/>
<dbReference type="AlphaFoldDB" id="A0A7J6M0D0"/>